<keyword evidence="2" id="KW-0812">Transmembrane</keyword>
<feature type="region of interest" description="Disordered" evidence="6">
    <location>
        <begin position="596"/>
        <end position="779"/>
    </location>
</feature>
<feature type="signal peptide" evidence="7">
    <location>
        <begin position="1"/>
        <end position="18"/>
    </location>
</feature>
<evidence type="ECO:0000313" key="10">
    <source>
        <dbReference type="Proteomes" id="UP000077266"/>
    </source>
</evidence>
<dbReference type="GO" id="GO:0005737">
    <property type="term" value="C:cytoplasm"/>
    <property type="evidence" value="ECO:0007669"/>
    <property type="project" value="TreeGrafter"/>
</dbReference>
<evidence type="ECO:0000256" key="5">
    <source>
        <dbReference type="SAM" id="Coils"/>
    </source>
</evidence>
<keyword evidence="3" id="KW-1133">Transmembrane helix</keyword>
<feature type="compositionally biased region" description="Polar residues" evidence="6">
    <location>
        <begin position="617"/>
        <end position="628"/>
    </location>
</feature>
<dbReference type="PROSITE" id="PS51469">
    <property type="entry name" value="SUN"/>
    <property type="match status" value="1"/>
</dbReference>
<protein>
    <recommendedName>
        <fullName evidence="8">SUN domain-containing protein</fullName>
    </recommendedName>
</protein>
<dbReference type="AlphaFoldDB" id="A0A165HCS0"/>
<dbReference type="Proteomes" id="UP000077266">
    <property type="component" value="Unassembled WGS sequence"/>
</dbReference>
<dbReference type="SUPFAM" id="SSF49785">
    <property type="entry name" value="Galactose-binding domain-like"/>
    <property type="match status" value="1"/>
</dbReference>
<dbReference type="InParanoid" id="A0A165HCS0"/>
<feature type="compositionally biased region" description="Low complexity" evidence="6">
    <location>
        <begin position="83"/>
        <end position="114"/>
    </location>
</feature>
<proteinExistence type="predicted"/>
<dbReference type="PANTHER" id="PTHR12953:SF0">
    <property type="entry name" value="SUN DOMAIN-CONTAINING OSSIFICATION FACTOR"/>
    <property type="match status" value="1"/>
</dbReference>
<evidence type="ECO:0000256" key="4">
    <source>
        <dbReference type="ARBA" id="ARBA00023136"/>
    </source>
</evidence>
<feature type="domain" description="SUN" evidence="8">
    <location>
        <begin position="111"/>
        <end position="283"/>
    </location>
</feature>
<feature type="compositionally biased region" description="Basic and acidic residues" evidence="6">
    <location>
        <begin position="598"/>
        <end position="614"/>
    </location>
</feature>
<evidence type="ECO:0000259" key="8">
    <source>
        <dbReference type="PROSITE" id="PS51469"/>
    </source>
</evidence>
<dbReference type="InterPro" id="IPR012919">
    <property type="entry name" value="SUN_dom"/>
</dbReference>
<evidence type="ECO:0000256" key="2">
    <source>
        <dbReference type="ARBA" id="ARBA00022692"/>
    </source>
</evidence>
<evidence type="ECO:0000256" key="1">
    <source>
        <dbReference type="ARBA" id="ARBA00004308"/>
    </source>
</evidence>
<evidence type="ECO:0000256" key="3">
    <source>
        <dbReference type="ARBA" id="ARBA00022989"/>
    </source>
</evidence>
<dbReference type="FunCoup" id="A0A165HCS0">
    <property type="interactions" value="30"/>
</dbReference>
<feature type="region of interest" description="Disordered" evidence="6">
    <location>
        <begin position="314"/>
        <end position="352"/>
    </location>
</feature>
<name>A0A165HCS0_EXIGL</name>
<sequence length="779" mass="83727">MNYFYLLYLLVALDGGAASPEPAAVAVEAPVCSAHGPLYAVEQFASRLRLASLPICPTDGSHDAAGAEILSFEEWKALQFELQQQQQSNGSSSSSSPPTTTTAAGGNDTSTTSSEPDDAAPEHPSPPATESAAPSKLPSLKDRYNYASTDCSARITSSHRGAKSADSILSHKKDRYMLSPCSAKEQHVVVELCDDIRIDTVQLANFEFFSGVFRKFSVSVSVDAIAWEHAGDYEAKNVRGVQSFHPPQDLPNFYRYVRVDFKSHYGNEFYCPVSLLRVYGLTQMEKFKRELAEEQARTAAPVPVVAAPTVDVQAPEPTAADVREKAKETAEEHVQPKTETDQPSPSGTHGISDVALRPSIELADLEQCATSASVATSNASTATSARALDSTVTSATASTSATSVDAAHATISSSAQSPSNTVASNGSASASTSTPATTTATTKAAPPPPPPPPAKPTLTPGDSIYRTIMNRLTLLEGNSTLVMRFVEQQAINIRDALRRLEEDVGRLDGITKSQQTLFARTLSEMERERRALDEERVMLMRKVANLSDEVVLEKRLGIAQLALLVAVLLFLAVTRGSGAVVAFPPERSRTSSLFMPDLRQRDRVTSDPKRRIIESSRPLQNPQAQITSPGPARASVPFPADSPRTRDFTFPRSRTPTLGLGRPKTPTPKPARLRRSNSNVTSPASEGVMSPSSASLTGRKLARTAHLHEVQVRRRGSRTPRTGLASPSPTPDPEPAPEEWVTDTEELEVGTGTGTWQVEESPLAARRRRSRGVSIGVAG</sequence>
<feature type="region of interest" description="Disordered" evidence="6">
    <location>
        <begin position="411"/>
        <end position="462"/>
    </location>
</feature>
<reference evidence="9 10" key="1">
    <citation type="journal article" date="2016" name="Mol. Biol. Evol.">
        <title>Comparative Genomics of Early-Diverging Mushroom-Forming Fungi Provides Insights into the Origins of Lignocellulose Decay Capabilities.</title>
        <authorList>
            <person name="Nagy L.G."/>
            <person name="Riley R."/>
            <person name="Tritt A."/>
            <person name="Adam C."/>
            <person name="Daum C."/>
            <person name="Floudas D."/>
            <person name="Sun H."/>
            <person name="Yadav J.S."/>
            <person name="Pangilinan J."/>
            <person name="Larsson K.H."/>
            <person name="Matsuura K."/>
            <person name="Barry K."/>
            <person name="Labutti K."/>
            <person name="Kuo R."/>
            <person name="Ohm R.A."/>
            <person name="Bhattacharya S.S."/>
            <person name="Shirouzu T."/>
            <person name="Yoshinaga Y."/>
            <person name="Martin F.M."/>
            <person name="Grigoriev I.V."/>
            <person name="Hibbett D.S."/>
        </authorList>
    </citation>
    <scope>NUCLEOTIDE SEQUENCE [LARGE SCALE GENOMIC DNA]</scope>
    <source>
        <strain evidence="9 10">HHB12029</strain>
    </source>
</reference>
<feature type="chain" id="PRO_5007858618" description="SUN domain-containing protein" evidence="7">
    <location>
        <begin position="19"/>
        <end position="779"/>
    </location>
</feature>
<dbReference type="InterPro" id="IPR045120">
    <property type="entry name" value="Suco/Slp1-like"/>
</dbReference>
<keyword evidence="10" id="KW-1185">Reference proteome</keyword>
<feature type="compositionally biased region" description="Pro residues" evidence="6">
    <location>
        <begin position="445"/>
        <end position="455"/>
    </location>
</feature>
<organism evidence="9 10">
    <name type="scientific">Exidia glandulosa HHB12029</name>
    <dbReference type="NCBI Taxonomy" id="1314781"/>
    <lineage>
        <taxon>Eukaryota</taxon>
        <taxon>Fungi</taxon>
        <taxon>Dikarya</taxon>
        <taxon>Basidiomycota</taxon>
        <taxon>Agaricomycotina</taxon>
        <taxon>Agaricomycetes</taxon>
        <taxon>Auriculariales</taxon>
        <taxon>Exidiaceae</taxon>
        <taxon>Exidia</taxon>
    </lineage>
</organism>
<dbReference type="GO" id="GO:0016020">
    <property type="term" value="C:membrane"/>
    <property type="evidence" value="ECO:0007669"/>
    <property type="project" value="InterPro"/>
</dbReference>
<feature type="compositionally biased region" description="Polar residues" evidence="6">
    <location>
        <begin position="676"/>
        <end position="696"/>
    </location>
</feature>
<dbReference type="EMBL" id="KV426021">
    <property type="protein sequence ID" value="KZV91780.1"/>
    <property type="molecule type" value="Genomic_DNA"/>
</dbReference>
<evidence type="ECO:0000256" key="7">
    <source>
        <dbReference type="SAM" id="SignalP"/>
    </source>
</evidence>
<keyword evidence="4" id="KW-0472">Membrane</keyword>
<accession>A0A165HCS0</accession>
<dbReference type="GO" id="GO:0034975">
    <property type="term" value="P:protein folding in endoplasmic reticulum"/>
    <property type="evidence" value="ECO:0007669"/>
    <property type="project" value="TreeGrafter"/>
</dbReference>
<feature type="compositionally biased region" description="Polar residues" evidence="6">
    <location>
        <begin position="411"/>
        <end position="426"/>
    </location>
</feature>
<keyword evidence="5" id="KW-0175">Coiled coil</keyword>
<dbReference type="GO" id="GO:0012505">
    <property type="term" value="C:endomembrane system"/>
    <property type="evidence" value="ECO:0007669"/>
    <property type="project" value="UniProtKB-SubCell"/>
</dbReference>
<feature type="compositionally biased region" description="Low complexity" evidence="6">
    <location>
        <begin position="427"/>
        <end position="444"/>
    </location>
</feature>
<comment type="subcellular location">
    <subcellularLocation>
        <location evidence="1">Endomembrane system</location>
    </subcellularLocation>
</comment>
<dbReference type="Gene3D" id="2.60.120.260">
    <property type="entry name" value="Galactose-binding domain-like"/>
    <property type="match status" value="1"/>
</dbReference>
<dbReference type="STRING" id="1314781.A0A165HCS0"/>
<keyword evidence="7" id="KW-0732">Signal</keyword>
<gene>
    <name evidence="9" type="ORF">EXIGLDRAFT_675771</name>
</gene>
<feature type="region of interest" description="Disordered" evidence="6">
    <location>
        <begin position="81"/>
        <end position="139"/>
    </location>
</feature>
<evidence type="ECO:0000256" key="6">
    <source>
        <dbReference type="SAM" id="MobiDB-lite"/>
    </source>
</evidence>
<dbReference type="InterPro" id="IPR008979">
    <property type="entry name" value="Galactose-bd-like_sf"/>
</dbReference>
<feature type="coiled-coil region" evidence="5">
    <location>
        <begin position="483"/>
        <end position="549"/>
    </location>
</feature>
<feature type="compositionally biased region" description="Acidic residues" evidence="6">
    <location>
        <begin position="735"/>
        <end position="748"/>
    </location>
</feature>
<dbReference type="Pfam" id="PF07738">
    <property type="entry name" value="Sad1_UNC"/>
    <property type="match status" value="1"/>
</dbReference>
<feature type="compositionally biased region" description="Basic and acidic residues" evidence="6">
    <location>
        <begin position="321"/>
        <end position="340"/>
    </location>
</feature>
<dbReference type="OrthoDB" id="266334at2759"/>
<evidence type="ECO:0000313" key="9">
    <source>
        <dbReference type="EMBL" id="KZV91780.1"/>
    </source>
</evidence>
<dbReference type="PANTHER" id="PTHR12953">
    <property type="entry name" value="MEMBRANE PROTEIN CH1 RELATED"/>
    <property type="match status" value="1"/>
</dbReference>